<evidence type="ECO:0000313" key="2">
    <source>
        <dbReference type="Proteomes" id="UP001229346"/>
    </source>
</evidence>
<organism evidence="1 2">
    <name type="scientific">Paenibacillus harenae</name>
    <dbReference type="NCBI Taxonomy" id="306543"/>
    <lineage>
        <taxon>Bacteria</taxon>
        <taxon>Bacillati</taxon>
        <taxon>Bacillota</taxon>
        <taxon>Bacilli</taxon>
        <taxon>Bacillales</taxon>
        <taxon>Paenibacillaceae</taxon>
        <taxon>Paenibacillus</taxon>
    </lineage>
</organism>
<name>A0ABT9TV84_PAEHA</name>
<proteinExistence type="predicted"/>
<dbReference type="EMBL" id="JAUSSU010000002">
    <property type="protein sequence ID" value="MDQ0111268.1"/>
    <property type="molecule type" value="Genomic_DNA"/>
</dbReference>
<gene>
    <name evidence="1" type="ORF">J2T15_000701</name>
</gene>
<evidence type="ECO:0000313" key="1">
    <source>
        <dbReference type="EMBL" id="MDQ0111268.1"/>
    </source>
</evidence>
<reference evidence="1 2" key="1">
    <citation type="submission" date="2023-07" db="EMBL/GenBank/DDBJ databases">
        <title>Sorghum-associated microbial communities from plants grown in Nebraska, USA.</title>
        <authorList>
            <person name="Schachtman D."/>
        </authorList>
    </citation>
    <scope>NUCLEOTIDE SEQUENCE [LARGE SCALE GENOMIC DNA]</scope>
    <source>
        <strain evidence="1 2">CC482</strain>
    </source>
</reference>
<accession>A0ABT9TV84</accession>
<protein>
    <recommendedName>
        <fullName evidence="3">Pentapeptide repeat-containing protein</fullName>
    </recommendedName>
</protein>
<sequence length="96" mass="11177">MKTIANENFKDETIQFDGFNFVSCTFTNCIIIISTLEFNFQQCSFFESTLHVNPKLPIFEISHRLSQSSYDSDTNCYRADYKYPRTAIDLPFATPH</sequence>
<dbReference type="Proteomes" id="UP001229346">
    <property type="component" value="Unassembled WGS sequence"/>
</dbReference>
<evidence type="ECO:0008006" key="3">
    <source>
        <dbReference type="Google" id="ProtNLM"/>
    </source>
</evidence>
<keyword evidence="2" id="KW-1185">Reference proteome</keyword>
<dbReference type="RefSeq" id="WP_307201114.1">
    <property type="nucleotide sequence ID" value="NZ_JAUSSU010000002.1"/>
</dbReference>
<comment type="caution">
    <text evidence="1">The sequence shown here is derived from an EMBL/GenBank/DDBJ whole genome shotgun (WGS) entry which is preliminary data.</text>
</comment>